<gene>
    <name evidence="3" type="ORF">GCM10023224_29720</name>
</gene>
<name>A0ABP9GQ13_9ACTN</name>
<dbReference type="SUPFAM" id="SSF53955">
    <property type="entry name" value="Lysozyme-like"/>
    <property type="match status" value="1"/>
</dbReference>
<evidence type="ECO:0000313" key="3">
    <source>
        <dbReference type="EMBL" id="GAA4944640.1"/>
    </source>
</evidence>
<accession>A0ABP9GQ13</accession>
<keyword evidence="4" id="KW-1185">Reference proteome</keyword>
<evidence type="ECO:0000256" key="1">
    <source>
        <dbReference type="SAM" id="MobiDB-lite"/>
    </source>
</evidence>
<sequence length="218" mass="22890">MLLNRISLRVASAVGSAAVVAGAAFAVTAFADQGGGPQESASVVVPKATSDPQRFFAAEQVSDQELKQQRDEVRDRLSDVTGAVNGSATTKEKKKEEEPEEPDDSGSGGSGSGGGSAPTGDPKSIAQSMLGDYGWSADQFSCLEPLWEKESGWDHTAQNPSSGAYGIPQALPGSKMASAGDDWQTNPATQIEWGLGYIDDRYGSPCEAWNHSQANGWY</sequence>
<dbReference type="EMBL" id="BAABIK010000015">
    <property type="protein sequence ID" value="GAA4944640.1"/>
    <property type="molecule type" value="Genomic_DNA"/>
</dbReference>
<feature type="chain" id="PRO_5047005776" description="Transglycosylase SLT domain-containing protein" evidence="2">
    <location>
        <begin position="32"/>
        <end position="218"/>
    </location>
</feature>
<dbReference type="RefSeq" id="WP_344144624.1">
    <property type="nucleotide sequence ID" value="NZ_BAABIK010000015.1"/>
</dbReference>
<evidence type="ECO:0000256" key="2">
    <source>
        <dbReference type="SAM" id="SignalP"/>
    </source>
</evidence>
<feature type="region of interest" description="Disordered" evidence="1">
    <location>
        <begin position="152"/>
        <end position="180"/>
    </location>
</feature>
<proteinExistence type="predicted"/>
<keyword evidence="2" id="KW-0732">Signal</keyword>
<evidence type="ECO:0008006" key="5">
    <source>
        <dbReference type="Google" id="ProtNLM"/>
    </source>
</evidence>
<dbReference type="Proteomes" id="UP001499993">
    <property type="component" value="Unassembled WGS sequence"/>
</dbReference>
<feature type="compositionally biased region" description="Basic and acidic residues" evidence="1">
    <location>
        <begin position="64"/>
        <end position="78"/>
    </location>
</feature>
<feature type="region of interest" description="Disordered" evidence="1">
    <location>
        <begin position="57"/>
        <end position="128"/>
    </location>
</feature>
<evidence type="ECO:0000313" key="4">
    <source>
        <dbReference type="Proteomes" id="UP001499993"/>
    </source>
</evidence>
<feature type="compositionally biased region" description="Gly residues" evidence="1">
    <location>
        <begin position="106"/>
        <end position="117"/>
    </location>
</feature>
<comment type="caution">
    <text evidence="3">The sequence shown here is derived from an EMBL/GenBank/DDBJ whole genome shotgun (WGS) entry which is preliminary data.</text>
</comment>
<reference evidence="4" key="1">
    <citation type="journal article" date="2019" name="Int. J. Syst. Evol. Microbiol.">
        <title>The Global Catalogue of Microorganisms (GCM) 10K type strain sequencing project: providing services to taxonomists for standard genome sequencing and annotation.</title>
        <authorList>
            <consortium name="The Broad Institute Genomics Platform"/>
            <consortium name="The Broad Institute Genome Sequencing Center for Infectious Disease"/>
            <person name="Wu L."/>
            <person name="Ma J."/>
        </authorList>
    </citation>
    <scope>NUCLEOTIDE SEQUENCE [LARGE SCALE GENOMIC DNA]</scope>
    <source>
        <strain evidence="4">JCM 18123</strain>
    </source>
</reference>
<dbReference type="InterPro" id="IPR023346">
    <property type="entry name" value="Lysozyme-like_dom_sf"/>
</dbReference>
<organism evidence="3 4">
    <name type="scientific">Streptomonospora halophila</name>
    <dbReference type="NCBI Taxonomy" id="427369"/>
    <lineage>
        <taxon>Bacteria</taxon>
        <taxon>Bacillati</taxon>
        <taxon>Actinomycetota</taxon>
        <taxon>Actinomycetes</taxon>
        <taxon>Streptosporangiales</taxon>
        <taxon>Nocardiopsidaceae</taxon>
        <taxon>Streptomonospora</taxon>
    </lineage>
</organism>
<feature type="signal peptide" evidence="2">
    <location>
        <begin position="1"/>
        <end position="31"/>
    </location>
</feature>
<protein>
    <recommendedName>
        <fullName evidence="5">Transglycosylase SLT domain-containing protein</fullName>
    </recommendedName>
</protein>